<comment type="caution">
    <text evidence="4">The sequence shown here is derived from an EMBL/GenBank/DDBJ whole genome shotgun (WGS) entry which is preliminary data.</text>
</comment>
<feature type="domain" description="Secretion system C-terminal sorting" evidence="3">
    <location>
        <begin position="763"/>
        <end position="831"/>
    </location>
</feature>
<evidence type="ECO:0000313" key="5">
    <source>
        <dbReference type="Proteomes" id="UP000640614"/>
    </source>
</evidence>
<evidence type="ECO:0000259" key="3">
    <source>
        <dbReference type="Pfam" id="PF18962"/>
    </source>
</evidence>
<proteinExistence type="predicted"/>
<evidence type="ECO:0000256" key="2">
    <source>
        <dbReference type="SAM" id="SignalP"/>
    </source>
</evidence>
<reference evidence="4 5" key="1">
    <citation type="submission" date="2018-07" db="EMBL/GenBank/DDBJ databases">
        <title>Genome assembly of strain KB82.</title>
        <authorList>
            <person name="Kukolya J."/>
            <person name="Horvath B."/>
            <person name="Nagy I."/>
            <person name="Toth A."/>
        </authorList>
    </citation>
    <scope>NUCLEOTIDE SEQUENCE [LARGE SCALE GENOMIC DNA]</scope>
    <source>
        <strain evidence="4 5">Kb82</strain>
    </source>
</reference>
<dbReference type="RefSeq" id="WP_194139539.1">
    <property type="nucleotide sequence ID" value="NZ_PRDM01000003.1"/>
</dbReference>
<sequence>MRKILLALLLSIKLSGFAQDGSVDTSFNPPRGVRNGDVNASATQSDGKIIVGGTFTLLNNVDSNKLARLNADGSIDLTFSTGTGFNNTVNGIATQSDGKILVVGDFTTYNGVSKNRIVRLNTDGSIDSSFNTGTGSNDNVSAVTLQADGKILVTGRFTSFNGSSKNRIVRLNTDGTVDSTFNLTTGANNIINSCVVQSDGKILIAGYFSSFNGVVRNRIARLNTDGSVDTAFTSGTAFNNYVKTLCLQSDGKIIVGGNFTSYNGTAVNYIARLNPDSTIDAAFNTGTGFNASVNCINIQADGKVVVGGNFYSFNTATYCMRIARLNSDGSADSTFGSIDSSFGTDSAVNVVTIQSNGKIMLGGSFSYYNNFSRNRIASLNANGTIDTGFYPFLENGLSTNGAIEQIALQPDGKILISGAFSTYRSIPAKGFARLNSDGTLDTTFNVGTGVDNLINKIALTSNNKIIIAGNFKTYNGVTCNGIARLNADGSLDTAFNAGGSGANNRVNTLSLQSDGKIIIGGTFSTFNGTSRNLLARLNANGTVDTSFIPKLTQGNIWTISIQADGKIIIAGLLLQYNYNSTGEILRLNTDGSLDTTFNLGGSGTDYFVYCSAVQADGKIILGGSFSKFNNIASKGVVRLNADGSLDTSFIVPALYGSVVMQDIAIQNDGKIIVGGSFNSFSAAVGNSIMRLNTDGTLDPAFATGTGFAYISALAIQNDGKILVGGNYVAHNNNADIQYIARLHNSNSLGLGTDYFNHDFKVNVYPNPVADYLKFSTPDGMNISGFEVFDITGKKIDSNILNTDSIDVTRYMQGMYFLRLKTDNGVFNAKFIKN</sequence>
<dbReference type="PANTHER" id="PTHR42754:SF1">
    <property type="entry name" value="LIPOPROTEIN"/>
    <property type="match status" value="1"/>
</dbReference>
<name>A0ABR9TM18_9FLAO</name>
<keyword evidence="5" id="KW-1185">Reference proteome</keyword>
<dbReference type="NCBIfam" id="TIGR02608">
    <property type="entry name" value="delta_60_rpt"/>
    <property type="match status" value="14"/>
</dbReference>
<dbReference type="NCBIfam" id="TIGR04183">
    <property type="entry name" value="Por_Secre_tail"/>
    <property type="match status" value="1"/>
</dbReference>
<dbReference type="InterPro" id="IPR013431">
    <property type="entry name" value="Delta_60_rpt"/>
</dbReference>
<dbReference type="Proteomes" id="UP000640614">
    <property type="component" value="Unassembled WGS sequence"/>
</dbReference>
<feature type="chain" id="PRO_5047056495" evidence="2">
    <location>
        <begin position="19"/>
        <end position="833"/>
    </location>
</feature>
<dbReference type="Gene3D" id="2.80.10.50">
    <property type="match status" value="7"/>
</dbReference>
<dbReference type="SUPFAM" id="SSF101898">
    <property type="entry name" value="NHL repeat"/>
    <property type="match status" value="1"/>
</dbReference>
<gene>
    <name evidence="4" type="ORF">C4F50_15585</name>
</gene>
<dbReference type="Pfam" id="PF18962">
    <property type="entry name" value="Por_Secre_tail"/>
    <property type="match status" value="1"/>
</dbReference>
<feature type="signal peptide" evidence="2">
    <location>
        <begin position="1"/>
        <end position="18"/>
    </location>
</feature>
<keyword evidence="1 2" id="KW-0732">Signal</keyword>
<dbReference type="PANTHER" id="PTHR42754">
    <property type="entry name" value="ENDOGLUCANASE"/>
    <property type="match status" value="1"/>
</dbReference>
<accession>A0ABR9TM18</accession>
<dbReference type="EMBL" id="PRDM01000003">
    <property type="protein sequence ID" value="MBE8726355.1"/>
    <property type="molecule type" value="Genomic_DNA"/>
</dbReference>
<evidence type="ECO:0000256" key="1">
    <source>
        <dbReference type="ARBA" id="ARBA00022729"/>
    </source>
</evidence>
<dbReference type="Pfam" id="PF17164">
    <property type="entry name" value="DUF5122"/>
    <property type="match status" value="14"/>
</dbReference>
<protein>
    <submittedName>
        <fullName evidence="4">T9SS C-terminal target domain-containing protein</fullName>
    </submittedName>
</protein>
<dbReference type="InterPro" id="IPR026444">
    <property type="entry name" value="Secre_tail"/>
</dbReference>
<evidence type="ECO:0000313" key="4">
    <source>
        <dbReference type="EMBL" id="MBE8726355.1"/>
    </source>
</evidence>
<organism evidence="4 5">
    <name type="scientific">Flavobacterium hungaricum</name>
    <dbReference type="NCBI Taxonomy" id="2082725"/>
    <lineage>
        <taxon>Bacteria</taxon>
        <taxon>Pseudomonadati</taxon>
        <taxon>Bacteroidota</taxon>
        <taxon>Flavobacteriia</taxon>
        <taxon>Flavobacteriales</taxon>
        <taxon>Flavobacteriaceae</taxon>
        <taxon>Flavobacterium</taxon>
    </lineage>
</organism>
<dbReference type="SUPFAM" id="SSF63829">
    <property type="entry name" value="Calcium-dependent phosphotriesterase"/>
    <property type="match status" value="1"/>
</dbReference>